<sequence>MNKKKNNSLYYKIINYSYNGYYDYLLGIFIKKTTYYFSFLSLTAFLLFLT</sequence>
<gene>
    <name evidence="2" type="ORF">ARN_03780</name>
</gene>
<organism evidence="2">
    <name type="scientific">Arsenophonus nasoniae</name>
    <name type="common">son-killer infecting Nasonia vitripennis</name>
    <dbReference type="NCBI Taxonomy" id="638"/>
    <lineage>
        <taxon>Bacteria</taxon>
        <taxon>Pseudomonadati</taxon>
        <taxon>Pseudomonadota</taxon>
        <taxon>Gammaproteobacteria</taxon>
        <taxon>Enterobacterales</taxon>
        <taxon>Morganellaceae</taxon>
        <taxon>Arsenophonus</taxon>
    </lineage>
</organism>
<evidence type="ECO:0000313" key="2">
    <source>
        <dbReference type="EMBL" id="CBA71697.1"/>
    </source>
</evidence>
<keyword evidence="1" id="KW-1133">Transmembrane helix</keyword>
<keyword evidence="1" id="KW-0472">Membrane</keyword>
<protein>
    <submittedName>
        <fullName evidence="2">Uncharacterized protein</fullName>
    </submittedName>
</protein>
<dbReference type="EMBL" id="FN545156">
    <property type="protein sequence ID" value="CBA71697.1"/>
    <property type="molecule type" value="Genomic_DNA"/>
</dbReference>
<name>D2TWF3_9GAMM</name>
<accession>D2TWF3</accession>
<dbReference type="AlphaFoldDB" id="D2TWF3"/>
<reference evidence="2" key="1">
    <citation type="journal article" date="2010" name="Insect Mol. Biol.">
        <title>The draft genome sequence of Arsenophonus nasoniae, son-killer bacterium of Nasonia vitripennis, reveals genes associated with virulence and symbiosis.</title>
        <authorList>
            <person name="Wilkes T."/>
            <person name="Darby A.C."/>
            <person name="Choi J."/>
            <person name="Colborne J.K."/>
            <person name="Werren J.H."/>
            <person name="Hurst G.D.D."/>
        </authorList>
    </citation>
    <scope>NUCLEOTIDE SEQUENCE</scope>
</reference>
<feature type="transmembrane region" description="Helical" evidence="1">
    <location>
        <begin position="21"/>
        <end position="49"/>
    </location>
</feature>
<proteinExistence type="predicted"/>
<keyword evidence="1" id="KW-0812">Transmembrane</keyword>
<evidence type="ECO:0000256" key="1">
    <source>
        <dbReference type="SAM" id="Phobius"/>
    </source>
</evidence>